<gene>
    <name evidence="1" type="ORF">CCMSSC00406_0010350</name>
</gene>
<reference evidence="1 2" key="1">
    <citation type="journal article" date="2021" name="Appl. Environ. Microbiol.">
        <title>Genetic linkage and physical mapping for an oyster mushroom Pleurotus cornucopiae and QTL analysis for the trait cap color.</title>
        <authorList>
            <person name="Zhang Y."/>
            <person name="Gao W."/>
            <person name="Sonnenberg A."/>
            <person name="Chen Q."/>
            <person name="Zhang J."/>
            <person name="Huang C."/>
        </authorList>
    </citation>
    <scope>NUCLEOTIDE SEQUENCE [LARGE SCALE GENOMIC DNA]</scope>
    <source>
        <strain evidence="1">CCMSSC00406</strain>
    </source>
</reference>
<dbReference type="Proteomes" id="UP000824881">
    <property type="component" value="Unassembled WGS sequence"/>
</dbReference>
<evidence type="ECO:0000313" key="1">
    <source>
        <dbReference type="EMBL" id="KAG9217525.1"/>
    </source>
</evidence>
<comment type="caution">
    <text evidence="1">The sequence shown here is derived from an EMBL/GenBank/DDBJ whole genome shotgun (WGS) entry which is preliminary data.</text>
</comment>
<name>A0ACB7IHR3_PLECO</name>
<keyword evidence="2" id="KW-1185">Reference proteome</keyword>
<sequence length="219" mass="23542">MPSPVASGPHPPSPLSHRWSLINPAIDADIGGAGLPSSPLSMPHYLAVSDKTRGCVAEYSPHASSQTRFSPQRFVPCLRAVVLSSLPLAIFRRRHLIVGSLDHDARNRVARLQSPSLSVPRSLAAAVVPVPCNRDEDYSEVSKKLQRKVAEHSPHVLSHIASPQRFVPFLDAVSPSSLSFERIPVRGFSSILSSPMALVSTLLCLQCIEPGDNVGDIPG</sequence>
<evidence type="ECO:0000313" key="2">
    <source>
        <dbReference type="Proteomes" id="UP000824881"/>
    </source>
</evidence>
<organism evidence="1 2">
    <name type="scientific">Pleurotus cornucopiae</name>
    <name type="common">Cornucopia mushroom</name>
    <dbReference type="NCBI Taxonomy" id="5321"/>
    <lineage>
        <taxon>Eukaryota</taxon>
        <taxon>Fungi</taxon>
        <taxon>Dikarya</taxon>
        <taxon>Basidiomycota</taxon>
        <taxon>Agaricomycotina</taxon>
        <taxon>Agaricomycetes</taxon>
        <taxon>Agaricomycetidae</taxon>
        <taxon>Agaricales</taxon>
        <taxon>Pleurotineae</taxon>
        <taxon>Pleurotaceae</taxon>
        <taxon>Pleurotus</taxon>
    </lineage>
</organism>
<protein>
    <submittedName>
        <fullName evidence="1">Uncharacterized protein</fullName>
    </submittedName>
</protein>
<dbReference type="EMBL" id="WQMT02000011">
    <property type="protein sequence ID" value="KAG9217525.1"/>
    <property type="molecule type" value="Genomic_DNA"/>
</dbReference>
<accession>A0ACB7IHR3</accession>
<proteinExistence type="predicted"/>